<dbReference type="Gene3D" id="3.40.50.150">
    <property type="entry name" value="Vaccinia Virus protein VP39"/>
    <property type="match status" value="1"/>
</dbReference>
<reference evidence="2" key="1">
    <citation type="journal article" date="2019" name="Int. J. Syst. Evol. Microbiol.">
        <title>The Global Catalogue of Microorganisms (GCM) 10K type strain sequencing project: providing services to taxonomists for standard genome sequencing and annotation.</title>
        <authorList>
            <consortium name="The Broad Institute Genomics Platform"/>
            <consortium name="The Broad Institute Genome Sequencing Center for Infectious Disease"/>
            <person name="Wu L."/>
            <person name="Ma J."/>
        </authorList>
    </citation>
    <scope>NUCLEOTIDE SEQUENCE [LARGE SCALE GENOMIC DNA]</scope>
    <source>
        <strain evidence="2">JCM 19635</strain>
    </source>
</reference>
<accession>A0ABW2UBM5</accession>
<dbReference type="CDD" id="cd02440">
    <property type="entry name" value="AdoMet_MTases"/>
    <property type="match status" value="1"/>
</dbReference>
<organism evidence="1 2">
    <name type="scientific">Hymenobacter humi</name>
    <dbReference type="NCBI Taxonomy" id="1411620"/>
    <lineage>
        <taxon>Bacteria</taxon>
        <taxon>Pseudomonadati</taxon>
        <taxon>Bacteroidota</taxon>
        <taxon>Cytophagia</taxon>
        <taxon>Cytophagales</taxon>
        <taxon>Hymenobacteraceae</taxon>
        <taxon>Hymenobacter</taxon>
    </lineage>
</organism>
<evidence type="ECO:0000313" key="1">
    <source>
        <dbReference type="EMBL" id="MFC7669832.1"/>
    </source>
</evidence>
<keyword evidence="1" id="KW-0808">Transferase</keyword>
<dbReference type="SUPFAM" id="SSF53335">
    <property type="entry name" value="S-adenosyl-L-methionine-dependent methyltransferases"/>
    <property type="match status" value="1"/>
</dbReference>
<dbReference type="RefSeq" id="WP_380205306.1">
    <property type="nucleotide sequence ID" value="NZ_JBHTEK010000001.1"/>
</dbReference>
<keyword evidence="2" id="KW-1185">Reference proteome</keyword>
<gene>
    <name evidence="1" type="ORF">ACFQT0_22535</name>
</gene>
<evidence type="ECO:0000313" key="2">
    <source>
        <dbReference type="Proteomes" id="UP001596513"/>
    </source>
</evidence>
<sequence length="281" mass="31152">MEPQLQAIREQQRETWNRFSHGWRKWNDLTMDWLKPMGDEIIRLLEPKDGDVVLDVASGTGEPGLTIATLVKSGKVVITDLSENMLEVARESAAERGIRNVETVACDVCELPFADNTFDKVSCRFGFMFFPDMQLAAREITRVLKPGGKIATAVWASPEKNFWITAIMSTVGKHLQLPPPPAGAPGMFRCAQPGFMAAIFKQAGLKNITETEISAKLNISNTNGYWIFMNEVAAPVVAALSKADDQLKEKIKGEVYELVNKRYPHGEIAIDSTALIIQGEK</sequence>
<dbReference type="PANTHER" id="PTHR43591:SF24">
    <property type="entry name" value="2-METHOXY-6-POLYPRENYL-1,4-BENZOQUINOL METHYLASE, MITOCHONDRIAL"/>
    <property type="match status" value="1"/>
</dbReference>
<name>A0ABW2UBM5_9BACT</name>
<dbReference type="EMBL" id="JBHTEK010000001">
    <property type="protein sequence ID" value="MFC7669832.1"/>
    <property type="molecule type" value="Genomic_DNA"/>
</dbReference>
<protein>
    <submittedName>
        <fullName evidence="1">Class I SAM-dependent methyltransferase</fullName>
        <ecNumber evidence="1">2.1.1.-</ecNumber>
    </submittedName>
</protein>
<dbReference type="Pfam" id="PF01209">
    <property type="entry name" value="Ubie_methyltran"/>
    <property type="match status" value="1"/>
</dbReference>
<dbReference type="Proteomes" id="UP001596513">
    <property type="component" value="Unassembled WGS sequence"/>
</dbReference>
<keyword evidence="1" id="KW-0489">Methyltransferase</keyword>
<dbReference type="InterPro" id="IPR029063">
    <property type="entry name" value="SAM-dependent_MTases_sf"/>
</dbReference>
<comment type="caution">
    <text evidence="1">The sequence shown here is derived from an EMBL/GenBank/DDBJ whole genome shotgun (WGS) entry which is preliminary data.</text>
</comment>
<dbReference type="GO" id="GO:0008168">
    <property type="term" value="F:methyltransferase activity"/>
    <property type="evidence" value="ECO:0007669"/>
    <property type="project" value="UniProtKB-KW"/>
</dbReference>
<dbReference type="EC" id="2.1.1.-" evidence="1"/>
<dbReference type="PANTHER" id="PTHR43591">
    <property type="entry name" value="METHYLTRANSFERASE"/>
    <property type="match status" value="1"/>
</dbReference>
<dbReference type="GO" id="GO:0032259">
    <property type="term" value="P:methylation"/>
    <property type="evidence" value="ECO:0007669"/>
    <property type="project" value="UniProtKB-KW"/>
</dbReference>
<proteinExistence type="predicted"/>